<protein>
    <submittedName>
        <fullName evidence="2">DUF4468 domain-containing protein</fullName>
    </submittedName>
</protein>
<name>A0A1I7WXY1_HETBA</name>
<proteinExistence type="predicted"/>
<keyword evidence="1" id="KW-1185">Reference proteome</keyword>
<evidence type="ECO:0000313" key="2">
    <source>
        <dbReference type="WBParaSite" id="Hba_10010"/>
    </source>
</evidence>
<accession>A0A1I7WXY1</accession>
<dbReference type="AlphaFoldDB" id="A0A1I7WXY1"/>
<dbReference type="WBParaSite" id="Hba_10010">
    <property type="protein sequence ID" value="Hba_10010"/>
    <property type="gene ID" value="Hba_10010"/>
</dbReference>
<reference evidence="2" key="1">
    <citation type="submission" date="2016-11" db="UniProtKB">
        <authorList>
            <consortium name="WormBaseParasite"/>
        </authorList>
    </citation>
    <scope>IDENTIFICATION</scope>
</reference>
<sequence length="226" mass="25767">MTAEGKISGAQQSLIEKAKADRLGVAKKNAEYYAMSGIGGITESFKSYEVQLDMISAYGTKIIIKIKTKPNMFDLEGIGIRTDEFSQDESAYQYYEQLKNNYNMLISLQRNICRNEEQKKWYWKIIEQYQNGGVIEAVKWNVRNSVGTYYMRYTGVWKPGKSKPLKVVFDTSSKQKASPSILNMAISAFLSSKEIPLANEILQNLYVDNVLLTAATDEELLQKYKE</sequence>
<evidence type="ECO:0000313" key="1">
    <source>
        <dbReference type="Proteomes" id="UP000095283"/>
    </source>
</evidence>
<dbReference type="Proteomes" id="UP000095283">
    <property type="component" value="Unplaced"/>
</dbReference>
<organism evidence="1 2">
    <name type="scientific">Heterorhabditis bacteriophora</name>
    <name type="common">Entomopathogenic nematode worm</name>
    <dbReference type="NCBI Taxonomy" id="37862"/>
    <lineage>
        <taxon>Eukaryota</taxon>
        <taxon>Metazoa</taxon>
        <taxon>Ecdysozoa</taxon>
        <taxon>Nematoda</taxon>
        <taxon>Chromadorea</taxon>
        <taxon>Rhabditida</taxon>
        <taxon>Rhabditina</taxon>
        <taxon>Rhabditomorpha</taxon>
        <taxon>Strongyloidea</taxon>
        <taxon>Heterorhabditidae</taxon>
        <taxon>Heterorhabditis</taxon>
    </lineage>
</organism>